<dbReference type="EMBL" id="JAUSRA010000001">
    <property type="protein sequence ID" value="MDP9793829.1"/>
    <property type="molecule type" value="Genomic_DNA"/>
</dbReference>
<gene>
    <name evidence="2" type="ORF">J2S43_002341</name>
</gene>
<dbReference type="Pfam" id="PF01161">
    <property type="entry name" value="PBP"/>
    <property type="match status" value="1"/>
</dbReference>
<dbReference type="Gene3D" id="3.90.280.10">
    <property type="entry name" value="PEBP-like"/>
    <property type="match status" value="1"/>
</dbReference>
<dbReference type="RefSeq" id="WP_306828915.1">
    <property type="nucleotide sequence ID" value="NZ_JAUSRA010000001.1"/>
</dbReference>
<evidence type="ECO:0000256" key="1">
    <source>
        <dbReference type="ARBA" id="ARBA00007120"/>
    </source>
</evidence>
<name>A0ABT9MQX9_9ACTN</name>
<evidence type="ECO:0000313" key="3">
    <source>
        <dbReference type="Proteomes" id="UP001240984"/>
    </source>
</evidence>
<proteinExistence type="inferred from homology"/>
<dbReference type="InterPro" id="IPR036610">
    <property type="entry name" value="PEBP-like_sf"/>
</dbReference>
<keyword evidence="3" id="KW-1185">Reference proteome</keyword>
<dbReference type="InterPro" id="IPR005247">
    <property type="entry name" value="YbhB_YbcL/LppC-like"/>
</dbReference>
<reference evidence="2 3" key="1">
    <citation type="submission" date="2023-07" db="EMBL/GenBank/DDBJ databases">
        <title>Sequencing the genomes of 1000 actinobacteria strains.</title>
        <authorList>
            <person name="Klenk H.-P."/>
        </authorList>
    </citation>
    <scope>NUCLEOTIDE SEQUENCE [LARGE SCALE GENOMIC DNA]</scope>
    <source>
        <strain evidence="2 3">DSM 44710</strain>
    </source>
</reference>
<dbReference type="Proteomes" id="UP001240984">
    <property type="component" value="Unassembled WGS sequence"/>
</dbReference>
<dbReference type="SUPFAM" id="SSF49777">
    <property type="entry name" value="PEBP-like"/>
    <property type="match status" value="1"/>
</dbReference>
<evidence type="ECO:0000313" key="2">
    <source>
        <dbReference type="EMBL" id="MDP9793829.1"/>
    </source>
</evidence>
<comment type="caution">
    <text evidence="2">The sequence shown here is derived from an EMBL/GenBank/DDBJ whole genome shotgun (WGS) entry which is preliminary data.</text>
</comment>
<accession>A0ABT9MQX9</accession>
<dbReference type="NCBIfam" id="TIGR00481">
    <property type="entry name" value="YbhB/YbcL family Raf kinase inhibitor-like protein"/>
    <property type="match status" value="1"/>
</dbReference>
<dbReference type="InterPro" id="IPR008914">
    <property type="entry name" value="PEBP"/>
</dbReference>
<organism evidence="2 3">
    <name type="scientific">Catenuloplanes nepalensis</name>
    <dbReference type="NCBI Taxonomy" id="587533"/>
    <lineage>
        <taxon>Bacteria</taxon>
        <taxon>Bacillati</taxon>
        <taxon>Actinomycetota</taxon>
        <taxon>Actinomycetes</taxon>
        <taxon>Micromonosporales</taxon>
        <taxon>Micromonosporaceae</taxon>
        <taxon>Catenuloplanes</taxon>
    </lineage>
</organism>
<dbReference type="PANTHER" id="PTHR30289:SF1">
    <property type="entry name" value="PEBP (PHOSPHATIDYLETHANOLAMINE-BINDING PROTEIN) FAMILY PROTEIN"/>
    <property type="match status" value="1"/>
</dbReference>
<sequence>MSYDPYAIAFPAPAFTLRSDDFAADGPLPAFAYAAHGAESPSLTWDGLPSGARSLVVTAFDADAPVPGGLWHWAVKDVPPAAGGLGRGAGEGSPLVNSLGTTGYAGVNPPPGTGTHRLFICATALDVPTLDVPAGASLALLNILMIPHTVGRAILVGTSAP</sequence>
<protein>
    <submittedName>
        <fullName evidence="2">Raf kinase inhibitor-like YbhB/YbcL family protein</fullName>
    </submittedName>
</protein>
<dbReference type="PANTHER" id="PTHR30289">
    <property type="entry name" value="UNCHARACTERIZED PROTEIN YBCL-RELATED"/>
    <property type="match status" value="1"/>
</dbReference>
<dbReference type="CDD" id="cd00865">
    <property type="entry name" value="PEBP_bact_arch"/>
    <property type="match status" value="1"/>
</dbReference>
<dbReference type="GO" id="GO:0004860">
    <property type="term" value="F:protein kinase inhibitor activity"/>
    <property type="evidence" value="ECO:0007669"/>
    <property type="project" value="UniProtKB-KW"/>
</dbReference>
<comment type="similarity">
    <text evidence="1">Belongs to the UPF0098 family.</text>
</comment>
<keyword evidence="2" id="KW-0649">Protein kinase inhibitor</keyword>